<feature type="transmembrane region" description="Helical" evidence="19">
    <location>
        <begin position="31"/>
        <end position="48"/>
    </location>
</feature>
<keyword evidence="9 17" id="KW-0067">ATP-binding</keyword>
<dbReference type="RefSeq" id="WP_144087499.1">
    <property type="nucleotide sequence ID" value="NZ_VMHE01000001.1"/>
</dbReference>
<protein>
    <submittedName>
        <fullName evidence="20">Diacylglycerol kinase family protein</fullName>
    </submittedName>
</protein>
<organism evidence="20 21">
    <name type="scientific">Allobacillus salarius</name>
    <dbReference type="NCBI Taxonomy" id="1955272"/>
    <lineage>
        <taxon>Bacteria</taxon>
        <taxon>Bacillati</taxon>
        <taxon>Bacillota</taxon>
        <taxon>Bacilli</taxon>
        <taxon>Bacillales</taxon>
        <taxon>Bacillaceae</taxon>
        <taxon>Allobacillus</taxon>
    </lineage>
</organism>
<evidence type="ECO:0000256" key="14">
    <source>
        <dbReference type="ARBA" id="ARBA00023264"/>
    </source>
</evidence>
<dbReference type="InterPro" id="IPR036945">
    <property type="entry name" value="DAGK_sf"/>
</dbReference>
<feature type="binding site" evidence="18">
    <location>
        <position position="74"/>
    </location>
    <ligand>
        <name>a divalent metal cation</name>
        <dbReference type="ChEBI" id="CHEBI:60240"/>
    </ligand>
</feature>
<dbReference type="GO" id="GO:0008654">
    <property type="term" value="P:phospholipid biosynthetic process"/>
    <property type="evidence" value="ECO:0007669"/>
    <property type="project" value="UniProtKB-KW"/>
</dbReference>
<dbReference type="Pfam" id="PF01219">
    <property type="entry name" value="DAGK_prokar"/>
    <property type="match status" value="1"/>
</dbReference>
<evidence type="ECO:0000256" key="1">
    <source>
        <dbReference type="ARBA" id="ARBA00004651"/>
    </source>
</evidence>
<feature type="binding site" evidence="17">
    <location>
        <begin position="83"/>
        <end position="85"/>
    </location>
    <ligand>
        <name>ATP</name>
        <dbReference type="ChEBI" id="CHEBI:30616"/>
    </ligand>
</feature>
<evidence type="ECO:0000256" key="9">
    <source>
        <dbReference type="ARBA" id="ARBA00022840"/>
    </source>
</evidence>
<feature type="transmembrane region" description="Helical" evidence="19">
    <location>
        <begin position="54"/>
        <end position="73"/>
    </location>
</feature>
<dbReference type="AlphaFoldDB" id="A0A556PTM0"/>
<feature type="binding site" evidence="18">
    <location>
        <position position="26"/>
    </location>
    <ligand>
        <name>a divalent metal cation</name>
        <dbReference type="ChEBI" id="CHEBI:60240"/>
    </ligand>
</feature>
<dbReference type="GO" id="GO:0046872">
    <property type="term" value="F:metal ion binding"/>
    <property type="evidence" value="ECO:0007669"/>
    <property type="project" value="UniProtKB-KW"/>
</dbReference>
<feature type="active site" description="Proton acceptor" evidence="15">
    <location>
        <position position="67"/>
    </location>
</feature>
<evidence type="ECO:0000256" key="3">
    <source>
        <dbReference type="ARBA" id="ARBA00022475"/>
    </source>
</evidence>
<dbReference type="EMBL" id="VMHE01000001">
    <property type="protein sequence ID" value="TSJ67740.1"/>
    <property type="molecule type" value="Genomic_DNA"/>
</dbReference>
<dbReference type="InterPro" id="IPR000829">
    <property type="entry name" value="DAGK"/>
</dbReference>
<evidence type="ECO:0000256" key="8">
    <source>
        <dbReference type="ARBA" id="ARBA00022777"/>
    </source>
</evidence>
<feature type="binding site" evidence="17">
    <location>
        <begin position="92"/>
        <end position="93"/>
    </location>
    <ligand>
        <name>ATP</name>
        <dbReference type="ChEBI" id="CHEBI:30616"/>
    </ligand>
</feature>
<dbReference type="GO" id="GO:0005886">
    <property type="term" value="C:plasma membrane"/>
    <property type="evidence" value="ECO:0007669"/>
    <property type="project" value="UniProtKB-SubCell"/>
</dbReference>
<feature type="binding site" evidence="16">
    <location>
        <position position="67"/>
    </location>
    <ligand>
        <name>substrate</name>
    </ligand>
</feature>
<keyword evidence="3" id="KW-1003">Cell membrane</keyword>
<evidence type="ECO:0000256" key="6">
    <source>
        <dbReference type="ARBA" id="ARBA00022692"/>
    </source>
</evidence>
<evidence type="ECO:0000256" key="5">
    <source>
        <dbReference type="ARBA" id="ARBA00022679"/>
    </source>
</evidence>
<evidence type="ECO:0000256" key="12">
    <source>
        <dbReference type="ARBA" id="ARBA00023136"/>
    </source>
</evidence>
<evidence type="ECO:0000256" key="10">
    <source>
        <dbReference type="ARBA" id="ARBA00022989"/>
    </source>
</evidence>
<sequence length="123" mass="13606">MKNKRSKDPIGLGFALTGVMTALKTEFNMRIHLIIMIVVILSGILFHISVLEWLFVMLAIGFVLALELVNTVIELLTDELFKEEHETAKNIKDISAAAVLVAAIFAAIVGVIIFLPKVIYILN</sequence>
<keyword evidence="14" id="KW-1208">Phospholipid metabolism</keyword>
<feature type="binding site" evidence="17">
    <location>
        <position position="74"/>
    </location>
    <ligand>
        <name>ATP</name>
        <dbReference type="ChEBI" id="CHEBI:30616"/>
    </ligand>
</feature>
<reference evidence="20 21" key="1">
    <citation type="submission" date="2019-07" db="EMBL/GenBank/DDBJ databases">
        <title>Allobacillus sp. nov. SKP isolated from shrimp paste of Euphausiacea.</title>
        <authorList>
            <person name="Kanchanasin P."/>
            <person name="Tanasupawat S."/>
            <person name="Shi W."/>
            <person name="Wu L."/>
            <person name="Ma J."/>
        </authorList>
    </citation>
    <scope>NUCLEOTIDE SEQUENCE [LARGE SCALE GENOMIC DNA]</scope>
    <source>
        <strain evidence="20 21">SKP4-8</strain>
    </source>
</reference>
<evidence type="ECO:0000256" key="18">
    <source>
        <dbReference type="PIRSR" id="PIRSR600829-4"/>
    </source>
</evidence>
<keyword evidence="21" id="KW-1185">Reference proteome</keyword>
<comment type="cofactor">
    <cofactor evidence="18">
        <name>Mg(2+)</name>
        <dbReference type="ChEBI" id="CHEBI:18420"/>
    </cofactor>
    <text evidence="18">Mn(2+), Zn(2+), Cd(2+) and Co(2+) support activity to lesser extents.</text>
</comment>
<keyword evidence="8 20" id="KW-0418">Kinase</keyword>
<evidence type="ECO:0000256" key="19">
    <source>
        <dbReference type="SAM" id="Phobius"/>
    </source>
</evidence>
<feature type="transmembrane region" description="Helical" evidence="19">
    <location>
        <begin position="94"/>
        <end position="115"/>
    </location>
</feature>
<comment type="similarity">
    <text evidence="2">Belongs to the bacterial diacylglycerol kinase family.</text>
</comment>
<evidence type="ECO:0000256" key="16">
    <source>
        <dbReference type="PIRSR" id="PIRSR600829-2"/>
    </source>
</evidence>
<dbReference type="InterPro" id="IPR033717">
    <property type="entry name" value="UDPK"/>
</dbReference>
<evidence type="ECO:0000313" key="21">
    <source>
        <dbReference type="Proteomes" id="UP000316425"/>
    </source>
</evidence>
<dbReference type="GO" id="GO:0016301">
    <property type="term" value="F:kinase activity"/>
    <property type="evidence" value="ECO:0007669"/>
    <property type="project" value="UniProtKB-KW"/>
</dbReference>
<evidence type="ECO:0000256" key="4">
    <source>
        <dbReference type="ARBA" id="ARBA00022516"/>
    </source>
</evidence>
<evidence type="ECO:0000313" key="20">
    <source>
        <dbReference type="EMBL" id="TSJ67740.1"/>
    </source>
</evidence>
<keyword evidence="18" id="KW-0460">Magnesium</keyword>
<dbReference type="OrthoDB" id="9789934at2"/>
<keyword evidence="13" id="KW-0594">Phospholipid biosynthesis</keyword>
<dbReference type="GO" id="GO:0005524">
    <property type="term" value="F:ATP binding"/>
    <property type="evidence" value="ECO:0007669"/>
    <property type="project" value="UniProtKB-KW"/>
</dbReference>
<keyword evidence="7 17" id="KW-0547">Nucleotide-binding</keyword>
<evidence type="ECO:0000256" key="11">
    <source>
        <dbReference type="ARBA" id="ARBA00023098"/>
    </source>
</evidence>
<accession>A0A556PTM0</accession>
<dbReference type="PANTHER" id="PTHR34299:SF1">
    <property type="entry name" value="DIACYLGLYCEROL KINASE"/>
    <property type="match status" value="1"/>
</dbReference>
<evidence type="ECO:0000256" key="7">
    <source>
        <dbReference type="ARBA" id="ARBA00022741"/>
    </source>
</evidence>
<evidence type="ECO:0000256" key="15">
    <source>
        <dbReference type="PIRSR" id="PIRSR600829-1"/>
    </source>
</evidence>
<gene>
    <name evidence="20" type="ORF">FPQ13_01350</name>
</gene>
<dbReference type="PANTHER" id="PTHR34299">
    <property type="entry name" value="DIACYLGLYCEROL KINASE"/>
    <property type="match status" value="1"/>
</dbReference>
<feature type="binding site" evidence="17">
    <location>
        <position position="26"/>
    </location>
    <ligand>
        <name>ATP</name>
        <dbReference type="ChEBI" id="CHEBI:30616"/>
    </ligand>
</feature>
<keyword evidence="12 19" id="KW-0472">Membrane</keyword>
<dbReference type="Gene3D" id="1.10.287.3610">
    <property type="match status" value="1"/>
</dbReference>
<keyword evidence="18" id="KW-0479">Metal-binding</keyword>
<dbReference type="CDD" id="cd14265">
    <property type="entry name" value="UDPK_IM_like"/>
    <property type="match status" value="1"/>
</dbReference>
<keyword evidence="5" id="KW-0808">Transferase</keyword>
<keyword evidence="6 19" id="KW-0812">Transmembrane</keyword>
<evidence type="ECO:0000256" key="13">
    <source>
        <dbReference type="ARBA" id="ARBA00023209"/>
    </source>
</evidence>
<keyword evidence="11" id="KW-0443">Lipid metabolism</keyword>
<keyword evidence="10 19" id="KW-1133">Transmembrane helix</keyword>
<name>A0A556PTM0_9BACI</name>
<keyword evidence="4" id="KW-0444">Lipid biosynthesis</keyword>
<evidence type="ECO:0000256" key="17">
    <source>
        <dbReference type="PIRSR" id="PIRSR600829-3"/>
    </source>
</evidence>
<proteinExistence type="inferred from homology"/>
<comment type="subcellular location">
    <subcellularLocation>
        <location evidence="1">Cell membrane</location>
        <topology evidence="1">Multi-pass membrane protein</topology>
    </subcellularLocation>
</comment>
<dbReference type="Proteomes" id="UP000316425">
    <property type="component" value="Unassembled WGS sequence"/>
</dbReference>
<evidence type="ECO:0000256" key="2">
    <source>
        <dbReference type="ARBA" id="ARBA00005967"/>
    </source>
</evidence>
<comment type="caution">
    <text evidence="20">The sequence shown here is derived from an EMBL/GenBank/DDBJ whole genome shotgun (WGS) entry which is preliminary data.</text>
</comment>